<dbReference type="SUPFAM" id="SSF46894">
    <property type="entry name" value="C-terminal effector domain of the bipartite response regulators"/>
    <property type="match status" value="1"/>
</dbReference>
<dbReference type="InterPro" id="IPR036388">
    <property type="entry name" value="WH-like_DNA-bd_sf"/>
</dbReference>
<comment type="caution">
    <text evidence="3">The sequence shown here is derived from an EMBL/GenBank/DDBJ whole genome shotgun (WGS) entry which is preliminary data.</text>
</comment>
<reference evidence="3 4" key="1">
    <citation type="submission" date="2019-11" db="EMBL/GenBank/DDBJ databases">
        <authorList>
            <person name="Li J."/>
        </authorList>
    </citation>
    <scope>NUCLEOTIDE SEQUENCE [LARGE SCALE GENOMIC DNA]</scope>
    <source>
        <strain evidence="3 4">J4</strain>
    </source>
</reference>
<sequence>MNKKQIESILKDYHWMMNSIKLLRESMEDAGENITTKYGIESSMPKAQGRNSDPVFQEYKRREKRWAIVEKYEKKVKIIQERIHLIQDERELEVLHWLLEGKSYRWIALHMGLSHSHIKRLRDSIVDQFVKNVPNVTKGTKLKKEKQCV</sequence>
<gene>
    <name evidence="3" type="ORF">GH754_11790</name>
</gene>
<dbReference type="AlphaFoldDB" id="A0A6G1X7Y8"/>
<dbReference type="RefSeq" id="WP_323741991.1">
    <property type="nucleotide sequence ID" value="NZ_WJNH01000007.1"/>
</dbReference>
<evidence type="ECO:0000313" key="3">
    <source>
        <dbReference type="EMBL" id="MRG86990.1"/>
    </source>
</evidence>
<dbReference type="InterPro" id="IPR016032">
    <property type="entry name" value="Sig_transdc_resp-reg_C-effctor"/>
</dbReference>
<organism evidence="3 4">
    <name type="scientific">Salinibacillus xinjiangensis</name>
    <dbReference type="NCBI Taxonomy" id="1229268"/>
    <lineage>
        <taxon>Bacteria</taxon>
        <taxon>Bacillati</taxon>
        <taxon>Bacillota</taxon>
        <taxon>Bacilli</taxon>
        <taxon>Bacillales</taxon>
        <taxon>Bacillaceae</taxon>
        <taxon>Salinibacillus</taxon>
    </lineage>
</organism>
<proteinExistence type="predicted"/>
<evidence type="ECO:0000313" key="4">
    <source>
        <dbReference type="Proteomes" id="UP000480185"/>
    </source>
</evidence>
<keyword evidence="3" id="KW-0238">DNA-binding</keyword>
<keyword evidence="1" id="KW-0805">Transcription regulation</keyword>
<name>A0A6G1X7Y8_9BACI</name>
<dbReference type="Proteomes" id="UP000480185">
    <property type="component" value="Unassembled WGS sequence"/>
</dbReference>
<keyword evidence="2" id="KW-0804">Transcription</keyword>
<dbReference type="GO" id="GO:0003677">
    <property type="term" value="F:DNA binding"/>
    <property type="evidence" value="ECO:0007669"/>
    <property type="project" value="UniProtKB-KW"/>
</dbReference>
<dbReference type="EMBL" id="WJNH01000007">
    <property type="protein sequence ID" value="MRG86990.1"/>
    <property type="molecule type" value="Genomic_DNA"/>
</dbReference>
<evidence type="ECO:0000256" key="1">
    <source>
        <dbReference type="ARBA" id="ARBA00023015"/>
    </source>
</evidence>
<keyword evidence="4" id="KW-1185">Reference proteome</keyword>
<dbReference type="Gene3D" id="1.10.10.10">
    <property type="entry name" value="Winged helix-like DNA-binding domain superfamily/Winged helix DNA-binding domain"/>
    <property type="match status" value="1"/>
</dbReference>
<dbReference type="GO" id="GO:0006355">
    <property type="term" value="P:regulation of DNA-templated transcription"/>
    <property type="evidence" value="ECO:0007669"/>
    <property type="project" value="InterPro"/>
</dbReference>
<evidence type="ECO:0000256" key="2">
    <source>
        <dbReference type="ARBA" id="ARBA00023163"/>
    </source>
</evidence>
<protein>
    <submittedName>
        <fullName evidence="3">DNA-binding response regulator</fullName>
    </submittedName>
</protein>
<accession>A0A6G1X7Y8</accession>